<reference evidence="1" key="1">
    <citation type="submission" date="2014-11" db="EMBL/GenBank/DDBJ databases">
        <authorList>
            <person name="Amaro Gonzalez C."/>
        </authorList>
    </citation>
    <scope>NUCLEOTIDE SEQUENCE</scope>
</reference>
<organism evidence="1">
    <name type="scientific">Anguilla anguilla</name>
    <name type="common">European freshwater eel</name>
    <name type="synonym">Muraena anguilla</name>
    <dbReference type="NCBI Taxonomy" id="7936"/>
    <lineage>
        <taxon>Eukaryota</taxon>
        <taxon>Metazoa</taxon>
        <taxon>Chordata</taxon>
        <taxon>Craniata</taxon>
        <taxon>Vertebrata</taxon>
        <taxon>Euteleostomi</taxon>
        <taxon>Actinopterygii</taxon>
        <taxon>Neopterygii</taxon>
        <taxon>Teleostei</taxon>
        <taxon>Anguilliformes</taxon>
        <taxon>Anguillidae</taxon>
        <taxon>Anguilla</taxon>
    </lineage>
</organism>
<evidence type="ECO:0000313" key="1">
    <source>
        <dbReference type="EMBL" id="JAH85412.1"/>
    </source>
</evidence>
<accession>A0A0E9W4Y8</accession>
<protein>
    <submittedName>
        <fullName evidence="1">Uncharacterized protein</fullName>
    </submittedName>
</protein>
<reference evidence="1" key="2">
    <citation type="journal article" date="2015" name="Fish Shellfish Immunol.">
        <title>Early steps in the European eel (Anguilla anguilla)-Vibrio vulnificus interaction in the gills: Role of the RtxA13 toxin.</title>
        <authorList>
            <person name="Callol A."/>
            <person name="Pajuelo D."/>
            <person name="Ebbesson L."/>
            <person name="Teles M."/>
            <person name="MacKenzie S."/>
            <person name="Amaro C."/>
        </authorList>
    </citation>
    <scope>NUCLEOTIDE SEQUENCE</scope>
</reference>
<dbReference type="AlphaFoldDB" id="A0A0E9W4Y8"/>
<dbReference type="EMBL" id="GBXM01023165">
    <property type="protein sequence ID" value="JAH85412.1"/>
    <property type="molecule type" value="Transcribed_RNA"/>
</dbReference>
<proteinExistence type="predicted"/>
<name>A0A0E9W4Y8_ANGAN</name>
<sequence>MVITSLLIFQLQMPPAAQKPRLKLILLLVKPTDNNFLD</sequence>